<dbReference type="RefSeq" id="WP_340905732.1">
    <property type="nucleotide sequence ID" value="NZ_JBHLUU010000032.1"/>
</dbReference>
<organism evidence="1 2">
    <name type="scientific">Robertmurraya beringensis</name>
    <dbReference type="NCBI Taxonomy" id="641660"/>
    <lineage>
        <taxon>Bacteria</taxon>
        <taxon>Bacillati</taxon>
        <taxon>Bacillota</taxon>
        <taxon>Bacilli</taxon>
        <taxon>Bacillales</taxon>
        <taxon>Bacillaceae</taxon>
        <taxon>Robertmurraya</taxon>
    </lineage>
</organism>
<comment type="caution">
    <text evidence="1">The sequence shown here is derived from an EMBL/GenBank/DDBJ whole genome shotgun (WGS) entry which is preliminary data.</text>
</comment>
<protein>
    <submittedName>
        <fullName evidence="1">Uncharacterized protein</fullName>
    </submittedName>
</protein>
<keyword evidence="2" id="KW-1185">Reference proteome</keyword>
<dbReference type="Proteomes" id="UP001589738">
    <property type="component" value="Unassembled WGS sequence"/>
</dbReference>
<evidence type="ECO:0000313" key="1">
    <source>
        <dbReference type="EMBL" id="MFC0475698.1"/>
    </source>
</evidence>
<dbReference type="EMBL" id="JBHLUU010000032">
    <property type="protein sequence ID" value="MFC0475698.1"/>
    <property type="molecule type" value="Genomic_DNA"/>
</dbReference>
<name>A0ABV6KQU5_9BACI</name>
<gene>
    <name evidence="1" type="ORF">ACFFHF_10635</name>
</gene>
<accession>A0ABV6KQU5</accession>
<sequence length="136" mass="15307">MGNEAIDIDFAAEERSAVIEVGGLEYKLILTTKATKEIAKRYGGLENLGTKLMNTKDFEMALDEIVWLITLLANQSILIHNLRNKDLKKDLLKEEEVELLTTPFELAEYKNAIMASMLKGTKRHIQSEPSKNVEVG</sequence>
<evidence type="ECO:0000313" key="2">
    <source>
        <dbReference type="Proteomes" id="UP001589738"/>
    </source>
</evidence>
<reference evidence="1 2" key="1">
    <citation type="submission" date="2024-09" db="EMBL/GenBank/DDBJ databases">
        <authorList>
            <person name="Sun Q."/>
            <person name="Mori K."/>
        </authorList>
    </citation>
    <scope>NUCLEOTIDE SEQUENCE [LARGE SCALE GENOMIC DNA]</scope>
    <source>
        <strain evidence="1 2">CGMCC 1.9126</strain>
    </source>
</reference>
<proteinExistence type="predicted"/>